<feature type="transmembrane region" description="Helical" evidence="1">
    <location>
        <begin position="121"/>
        <end position="143"/>
    </location>
</feature>
<evidence type="ECO:0000256" key="1">
    <source>
        <dbReference type="SAM" id="Phobius"/>
    </source>
</evidence>
<feature type="transmembrane region" description="Helical" evidence="1">
    <location>
        <begin position="16"/>
        <end position="37"/>
    </location>
</feature>
<gene>
    <name evidence="2" type="ORF">SAMN05216559_4009</name>
</gene>
<name>A0A1I6M8S5_9EURY</name>
<accession>A0A1I6M8S5</accession>
<feature type="transmembrane region" description="Helical" evidence="1">
    <location>
        <begin position="89"/>
        <end position="109"/>
    </location>
</feature>
<protein>
    <submittedName>
        <fullName evidence="2">Uncharacterized protein</fullName>
    </submittedName>
</protein>
<sequence>MVSPFHRSRPLQAGKLVAVILTLLASAAVFFGVAPNAGITTLFLAPLVAFVLTMVVVAEALVAGYRALGDGRGVTDRLADRPLYGAARTLEAGLAVAAVAGFLALVAWIPEGPMAGPGAIGVFFVVVGLAALVLVGTLVRTLVEYVDYRRSDSA</sequence>
<dbReference type="RefSeq" id="WP_089819057.1">
    <property type="nucleotide sequence ID" value="NZ_FOZK01000005.1"/>
</dbReference>
<feature type="transmembrane region" description="Helical" evidence="1">
    <location>
        <begin position="43"/>
        <end position="68"/>
    </location>
</feature>
<keyword evidence="3" id="KW-1185">Reference proteome</keyword>
<evidence type="ECO:0000313" key="2">
    <source>
        <dbReference type="EMBL" id="SFS12079.1"/>
    </source>
</evidence>
<proteinExistence type="predicted"/>
<organism evidence="2 3">
    <name type="scientific">Halomicrobium zhouii</name>
    <dbReference type="NCBI Taxonomy" id="767519"/>
    <lineage>
        <taxon>Archaea</taxon>
        <taxon>Methanobacteriati</taxon>
        <taxon>Methanobacteriota</taxon>
        <taxon>Stenosarchaea group</taxon>
        <taxon>Halobacteria</taxon>
        <taxon>Halobacteriales</taxon>
        <taxon>Haloarculaceae</taxon>
        <taxon>Halomicrobium</taxon>
    </lineage>
</organism>
<evidence type="ECO:0000313" key="3">
    <source>
        <dbReference type="Proteomes" id="UP000199062"/>
    </source>
</evidence>
<dbReference type="Proteomes" id="UP000199062">
    <property type="component" value="Unassembled WGS sequence"/>
</dbReference>
<dbReference type="AlphaFoldDB" id="A0A1I6M8S5"/>
<keyword evidence="1" id="KW-0472">Membrane</keyword>
<dbReference type="STRING" id="767519.SAMN05216559_4009"/>
<dbReference type="EMBL" id="FOZK01000005">
    <property type="protein sequence ID" value="SFS12079.1"/>
    <property type="molecule type" value="Genomic_DNA"/>
</dbReference>
<reference evidence="2 3" key="1">
    <citation type="submission" date="2016-10" db="EMBL/GenBank/DDBJ databases">
        <authorList>
            <person name="de Groot N.N."/>
        </authorList>
    </citation>
    <scope>NUCLEOTIDE SEQUENCE [LARGE SCALE GENOMIC DNA]</scope>
    <source>
        <strain evidence="2 3">CGMCC 1.10457</strain>
    </source>
</reference>
<dbReference type="OrthoDB" id="343080at2157"/>
<keyword evidence="1" id="KW-0812">Transmembrane</keyword>
<keyword evidence="1" id="KW-1133">Transmembrane helix</keyword>